<dbReference type="Gene3D" id="3.10.490.10">
    <property type="entry name" value="Gamma-glutamyl cyclotransferase-like"/>
    <property type="match status" value="1"/>
</dbReference>
<protein>
    <recommendedName>
        <fullName evidence="2">Putative gamma-glutamylcyclotransferase</fullName>
    </recommendedName>
</protein>
<organism evidence="4 5">
    <name type="scientific">Roseospirillum parvum</name>
    <dbReference type="NCBI Taxonomy" id="83401"/>
    <lineage>
        <taxon>Bacteria</taxon>
        <taxon>Pseudomonadati</taxon>
        <taxon>Pseudomonadota</taxon>
        <taxon>Alphaproteobacteria</taxon>
        <taxon>Rhodospirillales</taxon>
        <taxon>Rhodospirillaceae</taxon>
        <taxon>Roseospirillum</taxon>
    </lineage>
</organism>
<evidence type="ECO:0000256" key="1">
    <source>
        <dbReference type="ARBA" id="ARBA00022679"/>
    </source>
</evidence>
<sequence length="179" mass="20351">MRLFFFGTLMDVDLLALVLDRPVGDSRPRPARLRGYVRHRAAGESFPFLKPEPQGVVEGTVVEGLSEADVARLNFFEDEDEYRLYPIEVEDDTGWPMTAHVFLSTLKIRDSLEPWDHAAWARDEKPLTLLWAAEYMGYYGKLSCAEVDALWPDIKDRAEIRLAEMTANGLHTGSRRGHG</sequence>
<dbReference type="Pfam" id="PF06094">
    <property type="entry name" value="GGACT"/>
    <property type="match status" value="1"/>
</dbReference>
<dbReference type="STRING" id="83401.SAMN05421742_107168"/>
<evidence type="ECO:0000313" key="5">
    <source>
        <dbReference type="Proteomes" id="UP000217076"/>
    </source>
</evidence>
<dbReference type="EMBL" id="FNCV01000007">
    <property type="protein sequence ID" value="SDH52170.1"/>
    <property type="molecule type" value="Genomic_DNA"/>
</dbReference>
<dbReference type="PANTHER" id="PTHR31544:SF2">
    <property type="entry name" value="AIG2-LIKE PROTEIN D"/>
    <property type="match status" value="1"/>
</dbReference>
<proteinExistence type="predicted"/>
<dbReference type="PANTHER" id="PTHR31544">
    <property type="entry name" value="AIG2-LIKE PROTEIN D"/>
    <property type="match status" value="1"/>
</dbReference>
<keyword evidence="5" id="KW-1185">Reference proteome</keyword>
<keyword evidence="1 4" id="KW-0808">Transferase</keyword>
<reference evidence="5" key="1">
    <citation type="submission" date="2016-10" db="EMBL/GenBank/DDBJ databases">
        <authorList>
            <person name="Varghese N."/>
            <person name="Submissions S."/>
        </authorList>
    </citation>
    <scope>NUCLEOTIDE SEQUENCE [LARGE SCALE GENOMIC DNA]</scope>
    <source>
        <strain evidence="5">930I</strain>
    </source>
</reference>
<evidence type="ECO:0000313" key="4">
    <source>
        <dbReference type="EMBL" id="SDH52170.1"/>
    </source>
</evidence>
<dbReference type="GO" id="GO:0016740">
    <property type="term" value="F:transferase activity"/>
    <property type="evidence" value="ECO:0007669"/>
    <property type="project" value="UniProtKB-KW"/>
</dbReference>
<dbReference type="RefSeq" id="WP_176787811.1">
    <property type="nucleotide sequence ID" value="NZ_FNCV01000007.1"/>
</dbReference>
<dbReference type="CDD" id="cd06661">
    <property type="entry name" value="GGCT_like"/>
    <property type="match status" value="1"/>
</dbReference>
<evidence type="ECO:0000259" key="3">
    <source>
        <dbReference type="Pfam" id="PF06094"/>
    </source>
</evidence>
<accession>A0A1G8D4N5</accession>
<name>A0A1G8D4N5_9PROT</name>
<dbReference type="InterPro" id="IPR036568">
    <property type="entry name" value="GGCT-like_sf"/>
</dbReference>
<dbReference type="InterPro" id="IPR013024">
    <property type="entry name" value="GGCT-like"/>
</dbReference>
<dbReference type="SUPFAM" id="SSF110857">
    <property type="entry name" value="Gamma-glutamyl cyclotransferase-like"/>
    <property type="match status" value="1"/>
</dbReference>
<feature type="domain" description="Gamma-glutamylcyclotransferase AIG2-like" evidence="3">
    <location>
        <begin position="3"/>
        <end position="113"/>
    </location>
</feature>
<dbReference type="InterPro" id="IPR009288">
    <property type="entry name" value="AIG2-like_dom"/>
</dbReference>
<evidence type="ECO:0000256" key="2">
    <source>
        <dbReference type="ARBA" id="ARBA00030602"/>
    </source>
</evidence>
<gene>
    <name evidence="4" type="ORF">SAMN05421742_107168</name>
</gene>
<dbReference type="InterPro" id="IPR045038">
    <property type="entry name" value="AIG2-like"/>
</dbReference>
<dbReference type="AlphaFoldDB" id="A0A1G8D4N5"/>
<dbReference type="Proteomes" id="UP000217076">
    <property type="component" value="Unassembled WGS sequence"/>
</dbReference>